<keyword evidence="4" id="KW-1185">Reference proteome</keyword>
<dbReference type="PROSITE" id="PS00615">
    <property type="entry name" value="C_TYPE_LECTIN_1"/>
    <property type="match status" value="1"/>
</dbReference>
<dbReference type="PANTHER" id="PTHR45784:SF8">
    <property type="entry name" value="C-TYPE MANNOSE RECEPTOR 2-RELATED"/>
    <property type="match status" value="1"/>
</dbReference>
<evidence type="ECO:0000313" key="3">
    <source>
        <dbReference type="Ensembl" id="ENSAMXP00000037280.1"/>
    </source>
</evidence>
<dbReference type="InterPro" id="IPR018378">
    <property type="entry name" value="C-type_lectin_CS"/>
</dbReference>
<keyword evidence="1" id="KW-1015">Disulfide bond</keyword>
<reference evidence="3" key="4">
    <citation type="submission" date="2025-09" db="UniProtKB">
        <authorList>
            <consortium name="Ensembl"/>
        </authorList>
    </citation>
    <scope>IDENTIFICATION</scope>
</reference>
<dbReference type="Gene3D" id="3.10.100.10">
    <property type="entry name" value="Mannose-Binding Protein A, subunit A"/>
    <property type="match status" value="1"/>
</dbReference>
<reference evidence="4" key="2">
    <citation type="journal article" date="2014" name="Nat. Commun.">
        <title>The cavefish genome reveals candidate genes for eye loss.</title>
        <authorList>
            <person name="McGaugh S.E."/>
            <person name="Gross J.B."/>
            <person name="Aken B."/>
            <person name="Blin M."/>
            <person name="Borowsky R."/>
            <person name="Chalopin D."/>
            <person name="Hinaux H."/>
            <person name="Jeffery W.R."/>
            <person name="Keene A."/>
            <person name="Ma L."/>
            <person name="Minx P."/>
            <person name="Murphy D."/>
            <person name="O'Quin K.E."/>
            <person name="Retaux S."/>
            <person name="Rohner N."/>
            <person name="Searle S.M."/>
            <person name="Stahl B.A."/>
            <person name="Tabin C."/>
            <person name="Volff J.N."/>
            <person name="Yoshizawa M."/>
            <person name="Warren W.C."/>
        </authorList>
    </citation>
    <scope>NUCLEOTIDE SEQUENCE [LARGE SCALE GENOMIC DNA]</scope>
    <source>
        <strain evidence="4">female</strain>
    </source>
</reference>
<reference evidence="3" key="3">
    <citation type="submission" date="2025-08" db="UniProtKB">
        <authorList>
            <consortium name="Ensembl"/>
        </authorList>
    </citation>
    <scope>IDENTIFICATION</scope>
</reference>
<dbReference type="Proteomes" id="UP000018467">
    <property type="component" value="Unassembled WGS sequence"/>
</dbReference>
<dbReference type="PANTHER" id="PTHR45784">
    <property type="entry name" value="C-TYPE LECTIN DOMAIN FAMILY 20 MEMBER A-RELATED"/>
    <property type="match status" value="1"/>
</dbReference>
<reference evidence="4" key="1">
    <citation type="submission" date="2013-03" db="EMBL/GenBank/DDBJ databases">
        <authorList>
            <person name="Jeffery W."/>
            <person name="Warren W."/>
            <person name="Wilson R.K."/>
        </authorList>
    </citation>
    <scope>NUCLEOTIDE SEQUENCE</scope>
    <source>
        <strain evidence="4">female</strain>
    </source>
</reference>
<dbReference type="SUPFAM" id="SSF56436">
    <property type="entry name" value="C-type lectin-like"/>
    <property type="match status" value="1"/>
</dbReference>
<dbReference type="InParanoid" id="A0A3B1J608"/>
<dbReference type="InterPro" id="IPR016186">
    <property type="entry name" value="C-type_lectin-like/link_sf"/>
</dbReference>
<accession>A0A3B1J608</accession>
<organism evidence="3 4">
    <name type="scientific">Astyanax mexicanus</name>
    <name type="common">Blind cave fish</name>
    <name type="synonym">Astyanax fasciatus mexicanus</name>
    <dbReference type="NCBI Taxonomy" id="7994"/>
    <lineage>
        <taxon>Eukaryota</taxon>
        <taxon>Metazoa</taxon>
        <taxon>Chordata</taxon>
        <taxon>Craniata</taxon>
        <taxon>Vertebrata</taxon>
        <taxon>Euteleostomi</taxon>
        <taxon>Actinopterygii</taxon>
        <taxon>Neopterygii</taxon>
        <taxon>Teleostei</taxon>
        <taxon>Ostariophysi</taxon>
        <taxon>Characiformes</taxon>
        <taxon>Characoidei</taxon>
        <taxon>Acestrorhamphidae</taxon>
        <taxon>Acestrorhamphinae</taxon>
        <taxon>Astyanax</taxon>
    </lineage>
</organism>
<dbReference type="InterPro" id="IPR016187">
    <property type="entry name" value="CTDL_fold"/>
</dbReference>
<name>A0A3B1J608_ASTMX</name>
<dbReference type="Ensembl" id="ENSAMXT00000042696.1">
    <property type="protein sequence ID" value="ENSAMXP00000037280.1"/>
    <property type="gene ID" value="ENSAMXG00000040291.1"/>
</dbReference>
<dbReference type="PROSITE" id="PS50041">
    <property type="entry name" value="C_TYPE_LECTIN_2"/>
    <property type="match status" value="1"/>
</dbReference>
<evidence type="ECO:0000256" key="1">
    <source>
        <dbReference type="ARBA" id="ARBA00023157"/>
    </source>
</evidence>
<evidence type="ECO:0000259" key="2">
    <source>
        <dbReference type="PROSITE" id="PS50041"/>
    </source>
</evidence>
<sequence>MLPVFHLKDCLVFAFLFLVLFGLLGWNDNFCWEKRPFFCEKILVLVKENKTWVEAYEHCRSHYTGLAYLSSDNMDLAKEETQGRQTVSVWTGLRFLAGHWLWVNGKPLGIEVSLPSCPSPPNRCGALNTLTDPLLWENRDCEEKLNFLCY</sequence>
<dbReference type="InterPro" id="IPR001304">
    <property type="entry name" value="C-type_lectin-like"/>
</dbReference>
<dbReference type="Bgee" id="ENSAMXG00000040291">
    <property type="expression patterns" value="Expressed in olfactory epithelium and 1 other cell type or tissue"/>
</dbReference>
<proteinExistence type="predicted"/>
<protein>
    <recommendedName>
        <fullName evidence="2">C-type lectin domain-containing protein</fullName>
    </recommendedName>
</protein>
<feature type="domain" description="C-type lectin" evidence="2">
    <location>
        <begin position="38"/>
        <end position="150"/>
    </location>
</feature>
<dbReference type="GeneTree" id="ENSGT00980000198958"/>
<dbReference type="AlphaFoldDB" id="A0A3B1J608"/>
<evidence type="ECO:0000313" key="4">
    <source>
        <dbReference type="Proteomes" id="UP000018467"/>
    </source>
</evidence>
<dbReference type="Pfam" id="PF00059">
    <property type="entry name" value="Lectin_C"/>
    <property type="match status" value="1"/>
</dbReference>
<dbReference type="SMART" id="SM00034">
    <property type="entry name" value="CLECT"/>
    <property type="match status" value="1"/>
</dbReference>